<dbReference type="AlphaFoldDB" id="A0A060QDU1"/>
<reference evidence="4 5" key="2">
    <citation type="journal article" date="2014" name="PLoS ONE">
        <title>Evolution of mitochondria reconstructed from the energy metabolism of living bacteria.</title>
        <authorList>
            <person name="Degli Esposti M."/>
            <person name="Chouaia B."/>
            <person name="Comandatore F."/>
            <person name="Crotti E."/>
            <person name="Sassera D."/>
            <person name="Lievens P.M."/>
            <person name="Daffonchio D."/>
            <person name="Bandi C."/>
        </authorList>
    </citation>
    <scope>NUCLEOTIDE SEQUENCE [LARGE SCALE GENOMIC DNA]</scope>
    <source>
        <strain evidence="4 5">SF2.1</strain>
    </source>
</reference>
<dbReference type="PANTHER" id="PTHR46401">
    <property type="entry name" value="GLYCOSYLTRANSFERASE WBBK-RELATED"/>
    <property type="match status" value="1"/>
</dbReference>
<accession>A0A060QDU1</accession>
<evidence type="ECO:0000256" key="1">
    <source>
        <dbReference type="ARBA" id="ARBA00022679"/>
    </source>
</evidence>
<dbReference type="GO" id="GO:0016757">
    <property type="term" value="F:glycosyltransferase activity"/>
    <property type="evidence" value="ECO:0007669"/>
    <property type="project" value="InterPro"/>
</dbReference>
<reference evidence="4 5" key="1">
    <citation type="journal article" date="2014" name="Genome Biol. Evol.">
        <title>Acetic acid bacteria genomes reveal functional traits for adaptation to life in insect guts.</title>
        <authorList>
            <person name="Chouaia B."/>
            <person name="Gaiarsa S."/>
            <person name="Crotti E."/>
            <person name="Comandatore F."/>
            <person name="Degli Esposti M."/>
            <person name="Ricci I."/>
            <person name="Alma A."/>
            <person name="Favia G."/>
            <person name="Bandi C."/>
            <person name="Daffonchio D."/>
        </authorList>
    </citation>
    <scope>NUCLEOTIDE SEQUENCE [LARGE SCALE GENOMIC DNA]</scope>
    <source>
        <strain evidence="4 5">SF2.1</strain>
    </source>
</reference>
<dbReference type="CDD" id="cd03801">
    <property type="entry name" value="GT4_PimA-like"/>
    <property type="match status" value="1"/>
</dbReference>
<protein>
    <submittedName>
        <fullName evidence="4">Hexosyltransferase</fullName>
    </submittedName>
</protein>
<dbReference type="EMBL" id="CBLX010000004">
    <property type="protein sequence ID" value="CDG38858.1"/>
    <property type="molecule type" value="Genomic_DNA"/>
</dbReference>
<dbReference type="Pfam" id="PF13439">
    <property type="entry name" value="Glyco_transf_4"/>
    <property type="match status" value="1"/>
</dbReference>
<keyword evidence="1" id="KW-0808">Transferase</keyword>
<dbReference type="eggNOG" id="COG0438">
    <property type="taxonomic scope" value="Bacteria"/>
</dbReference>
<dbReference type="InterPro" id="IPR001296">
    <property type="entry name" value="Glyco_trans_1"/>
</dbReference>
<dbReference type="Gene3D" id="3.40.50.2000">
    <property type="entry name" value="Glycogen Phosphorylase B"/>
    <property type="match status" value="2"/>
</dbReference>
<name>A0A060QDU1_9PROT</name>
<dbReference type="Pfam" id="PF00534">
    <property type="entry name" value="Glycos_transf_1"/>
    <property type="match status" value="1"/>
</dbReference>
<dbReference type="PANTHER" id="PTHR46401:SF2">
    <property type="entry name" value="GLYCOSYLTRANSFERASE WBBK-RELATED"/>
    <property type="match status" value="1"/>
</dbReference>
<feature type="domain" description="Glycosyl transferase family 1" evidence="2">
    <location>
        <begin position="171"/>
        <end position="332"/>
    </location>
</feature>
<evidence type="ECO:0000259" key="3">
    <source>
        <dbReference type="Pfam" id="PF13439"/>
    </source>
</evidence>
<sequence length="360" mass="39876">MKVMTILPRREGYAPDRAGAIALLVSRLASPEDIVIGTEITGSPLPGGQFIAVTEPGGLHRWRRDGTRYRIACQREIRRHRPDLVEVHNRPALARALRGCGVPVHLILHNDPQDMHGARRPRQRQELMQHVRVFTVSFWLRRRFLEDLDDGPVTVMPNCLDLSALPAPPEKRAKLVLFAGRMVADKGADAFVRAWAAVSQKAPGWKAIMIGADRFRFNSPRTTFVDRVEASASAAGITLCGYQMHHQVLEAMAAASIVVVPSRWPEPFGLTALEAMASGAAVIASPRGGLPEVVGTAALLALPDDGDALEKAMLRLIDDEELREECIRRGHEQAQKFDLSQARQLLKKMREKSINLKKSR</sequence>
<organism evidence="4 5">
    <name type="scientific">Asaia bogorensis</name>
    <dbReference type="NCBI Taxonomy" id="91915"/>
    <lineage>
        <taxon>Bacteria</taxon>
        <taxon>Pseudomonadati</taxon>
        <taxon>Pseudomonadota</taxon>
        <taxon>Alphaproteobacteria</taxon>
        <taxon>Acetobacterales</taxon>
        <taxon>Acetobacteraceae</taxon>
        <taxon>Asaia</taxon>
    </lineage>
</organism>
<proteinExistence type="predicted"/>
<evidence type="ECO:0000313" key="4">
    <source>
        <dbReference type="EMBL" id="CDG38858.1"/>
    </source>
</evidence>
<evidence type="ECO:0000313" key="5">
    <source>
        <dbReference type="Proteomes" id="UP000027583"/>
    </source>
</evidence>
<dbReference type="GO" id="GO:0009103">
    <property type="term" value="P:lipopolysaccharide biosynthetic process"/>
    <property type="evidence" value="ECO:0007669"/>
    <property type="project" value="TreeGrafter"/>
</dbReference>
<comment type="caution">
    <text evidence="4">The sequence shown here is derived from an EMBL/GenBank/DDBJ whole genome shotgun (WGS) entry which is preliminary data.</text>
</comment>
<dbReference type="InterPro" id="IPR028098">
    <property type="entry name" value="Glyco_trans_4-like_N"/>
</dbReference>
<dbReference type="SUPFAM" id="SSF53756">
    <property type="entry name" value="UDP-Glycosyltransferase/glycogen phosphorylase"/>
    <property type="match status" value="1"/>
</dbReference>
<gene>
    <name evidence="4" type="ORF">ASAP_0813</name>
</gene>
<feature type="domain" description="Glycosyltransferase subfamily 4-like N-terminal" evidence="3">
    <location>
        <begin position="54"/>
        <end position="163"/>
    </location>
</feature>
<dbReference type="Proteomes" id="UP000027583">
    <property type="component" value="Unassembled WGS sequence"/>
</dbReference>
<evidence type="ECO:0000259" key="2">
    <source>
        <dbReference type="Pfam" id="PF00534"/>
    </source>
</evidence>